<evidence type="ECO:0000313" key="2">
    <source>
        <dbReference type="Proteomes" id="UP000507245"/>
    </source>
</evidence>
<gene>
    <name evidence="1" type="ORF">ORAREDHAP_LOCUS30890</name>
</gene>
<proteinExistence type="predicted"/>
<accession>A0A6J5XCF9</accession>
<sequence>MKQSLTSAYENGSLGISECWDFLAGVWPESESFSYRGLRHVPKESVTGMLESWDKVLRFKEAVFIYKSLEDLKAAFKHLIWLEEGFEDY</sequence>
<dbReference type="AlphaFoldDB" id="A0A6J5XCF9"/>
<dbReference type="Proteomes" id="UP000507245">
    <property type="component" value="Unassembled WGS sequence"/>
</dbReference>
<keyword evidence="2" id="KW-1185">Reference proteome</keyword>
<organism evidence="1 2">
    <name type="scientific">Prunus armeniaca</name>
    <name type="common">Apricot</name>
    <name type="synonym">Armeniaca vulgaris</name>
    <dbReference type="NCBI Taxonomy" id="36596"/>
    <lineage>
        <taxon>Eukaryota</taxon>
        <taxon>Viridiplantae</taxon>
        <taxon>Streptophyta</taxon>
        <taxon>Embryophyta</taxon>
        <taxon>Tracheophyta</taxon>
        <taxon>Spermatophyta</taxon>
        <taxon>Magnoliopsida</taxon>
        <taxon>eudicotyledons</taxon>
        <taxon>Gunneridae</taxon>
        <taxon>Pentapetalae</taxon>
        <taxon>rosids</taxon>
        <taxon>fabids</taxon>
        <taxon>Rosales</taxon>
        <taxon>Rosaceae</taxon>
        <taxon>Amygdaloideae</taxon>
        <taxon>Amygdaleae</taxon>
        <taxon>Prunus</taxon>
    </lineage>
</organism>
<name>A0A6J5XCF9_PRUAR</name>
<protein>
    <submittedName>
        <fullName evidence="1">Uncharacterized protein</fullName>
    </submittedName>
</protein>
<reference evidence="2" key="1">
    <citation type="journal article" date="2020" name="Genome Biol.">
        <title>Gamete binning: chromosome-level and haplotype-resolved genome assembly enabled by high-throughput single-cell sequencing of gamete genomes.</title>
        <authorList>
            <person name="Campoy J.A."/>
            <person name="Sun H."/>
            <person name="Goel M."/>
            <person name="Jiao W.-B."/>
            <person name="Folz-Donahue K."/>
            <person name="Wang N."/>
            <person name="Rubio M."/>
            <person name="Liu C."/>
            <person name="Kukat C."/>
            <person name="Ruiz D."/>
            <person name="Huettel B."/>
            <person name="Schneeberger K."/>
        </authorList>
    </citation>
    <scope>NUCLEOTIDE SEQUENCE [LARGE SCALE GENOMIC DNA]</scope>
    <source>
        <strain evidence="2">cv. Rojo Pasion</strain>
    </source>
</reference>
<dbReference type="EMBL" id="CAEKKB010000005">
    <property type="protein sequence ID" value="CAB4309605.1"/>
    <property type="molecule type" value="Genomic_DNA"/>
</dbReference>
<evidence type="ECO:0000313" key="1">
    <source>
        <dbReference type="EMBL" id="CAB4309605.1"/>
    </source>
</evidence>